<comment type="subcellular location">
    <subcellularLocation>
        <location evidence="1">Secreted</location>
    </subcellularLocation>
</comment>
<dbReference type="PROSITE" id="PS50049">
    <property type="entry name" value="THD_2"/>
    <property type="match status" value="1"/>
</dbReference>
<dbReference type="Pfam" id="PF00229">
    <property type="entry name" value="TNF"/>
    <property type="match status" value="1"/>
</dbReference>
<dbReference type="Gene3D" id="2.60.120.40">
    <property type="match status" value="1"/>
</dbReference>
<organism evidence="8">
    <name type="scientific">Aquarana catesbeiana</name>
    <name type="common">American bullfrog</name>
    <name type="synonym">Rana catesbeiana</name>
    <dbReference type="NCBI Taxonomy" id="8400"/>
    <lineage>
        <taxon>Eukaryota</taxon>
        <taxon>Metazoa</taxon>
        <taxon>Chordata</taxon>
        <taxon>Craniata</taxon>
        <taxon>Vertebrata</taxon>
        <taxon>Euteleostomi</taxon>
        <taxon>Amphibia</taxon>
        <taxon>Batrachia</taxon>
        <taxon>Anura</taxon>
        <taxon>Neobatrachia</taxon>
        <taxon>Ranoidea</taxon>
        <taxon>Ranidae</taxon>
        <taxon>Aquarana</taxon>
    </lineage>
</organism>
<keyword evidence="3" id="KW-0202">Cytokine</keyword>
<dbReference type="GO" id="GO:0005615">
    <property type="term" value="C:extracellular space"/>
    <property type="evidence" value="ECO:0007669"/>
    <property type="project" value="UniProtKB-KW"/>
</dbReference>
<evidence type="ECO:0000259" key="7">
    <source>
        <dbReference type="PROSITE" id="PS50049"/>
    </source>
</evidence>
<gene>
    <name evidence="8" type="ORF">AB205_0123310</name>
</gene>
<sequence length="85" mass="9536">VFYRDVTFTMGHVVLRRSDDGSGEGEILLSCVQSMPSNDTLAYNTCYTSGIFRLHKGNSITLQIPRRNAALDIHRQATFLGFIKL</sequence>
<dbReference type="GO" id="GO:0005164">
    <property type="term" value="F:tumor necrosis factor receptor binding"/>
    <property type="evidence" value="ECO:0007669"/>
    <property type="project" value="InterPro"/>
</dbReference>
<keyword evidence="4" id="KW-0964">Secreted</keyword>
<keyword evidence="6" id="KW-0325">Glycoprotein</keyword>
<dbReference type="InterPro" id="IPR008983">
    <property type="entry name" value="Tumour_necrosis_fac-like_dom"/>
</dbReference>
<dbReference type="GO" id="GO:0006955">
    <property type="term" value="P:immune response"/>
    <property type="evidence" value="ECO:0007669"/>
    <property type="project" value="InterPro"/>
</dbReference>
<dbReference type="PANTHER" id="PTHR15151">
    <property type="entry name" value="PROTEIN EIGER"/>
    <property type="match status" value="1"/>
</dbReference>
<dbReference type="InterPro" id="IPR051748">
    <property type="entry name" value="TNF_Ligand_Superfamily"/>
</dbReference>
<dbReference type="OrthoDB" id="6159739at2759"/>
<protein>
    <recommendedName>
        <fullName evidence="7">THD domain-containing protein</fullName>
    </recommendedName>
</protein>
<dbReference type="InterPro" id="IPR006052">
    <property type="entry name" value="TNF_dom"/>
</dbReference>
<dbReference type="SUPFAM" id="SSF49842">
    <property type="entry name" value="TNF-like"/>
    <property type="match status" value="1"/>
</dbReference>
<dbReference type="EMBL" id="KV924729">
    <property type="protein sequence ID" value="PIO39885.1"/>
    <property type="molecule type" value="Genomic_DNA"/>
</dbReference>
<evidence type="ECO:0000256" key="2">
    <source>
        <dbReference type="ARBA" id="ARBA00008670"/>
    </source>
</evidence>
<evidence type="ECO:0000313" key="8">
    <source>
        <dbReference type="EMBL" id="PIO39885.1"/>
    </source>
</evidence>
<dbReference type="GO" id="GO:0016020">
    <property type="term" value="C:membrane"/>
    <property type="evidence" value="ECO:0007669"/>
    <property type="project" value="InterPro"/>
</dbReference>
<feature type="domain" description="THD" evidence="7">
    <location>
        <begin position="1"/>
        <end position="85"/>
    </location>
</feature>
<feature type="non-terminal residue" evidence="8">
    <location>
        <position position="1"/>
    </location>
</feature>
<dbReference type="GO" id="GO:0005125">
    <property type="term" value="F:cytokine activity"/>
    <property type="evidence" value="ECO:0007669"/>
    <property type="project" value="UniProtKB-KW"/>
</dbReference>
<keyword evidence="5" id="KW-1015">Disulfide bond</keyword>
<accession>A0A2G9SIF8</accession>
<evidence type="ECO:0000256" key="1">
    <source>
        <dbReference type="ARBA" id="ARBA00004613"/>
    </source>
</evidence>
<evidence type="ECO:0000256" key="4">
    <source>
        <dbReference type="ARBA" id="ARBA00022525"/>
    </source>
</evidence>
<reference evidence="8" key="1">
    <citation type="submission" date="2017-08" db="EMBL/GenBank/DDBJ databases">
        <title>Assembly of the North American Bullfrog Genome.</title>
        <authorList>
            <person name="Warren R.L."/>
            <person name="Vandervalk B.P."/>
            <person name="Kucuk E."/>
            <person name="Birol I."/>
            <person name="Helbing C."/>
            <person name="Pandoh P."/>
            <person name="Behsaz B."/>
            <person name="Mohamadi H."/>
            <person name="Chu J."/>
            <person name="Jackman S."/>
            <person name="Hammond S.A."/>
            <person name="Veldhoen N."/>
            <person name="Kirk H."/>
            <person name="Zhao Y."/>
            <person name="Coope R."/>
            <person name="Pleasance S."/>
            <person name="Moore R."/>
            <person name="Holt R."/>
        </authorList>
    </citation>
    <scope>NUCLEOTIDE SEQUENCE</scope>
    <source>
        <strain evidence="8">Bruno</strain>
        <tissue evidence="8">Liver</tissue>
    </source>
</reference>
<evidence type="ECO:0000256" key="3">
    <source>
        <dbReference type="ARBA" id="ARBA00022514"/>
    </source>
</evidence>
<comment type="similarity">
    <text evidence="2">Belongs to the tumor necrosis factor family.</text>
</comment>
<evidence type="ECO:0000256" key="5">
    <source>
        <dbReference type="ARBA" id="ARBA00023157"/>
    </source>
</evidence>
<dbReference type="PANTHER" id="PTHR15151:SF12">
    <property type="entry name" value="TUMOR NECROSIS FACTOR LIGAND SUPERFAMILY MEMBER 13"/>
    <property type="match status" value="1"/>
</dbReference>
<dbReference type="GO" id="GO:0030890">
    <property type="term" value="P:positive regulation of B cell proliferation"/>
    <property type="evidence" value="ECO:0007669"/>
    <property type="project" value="TreeGrafter"/>
</dbReference>
<evidence type="ECO:0000256" key="6">
    <source>
        <dbReference type="ARBA" id="ARBA00023180"/>
    </source>
</evidence>
<proteinExistence type="inferred from homology"/>
<dbReference type="AlphaFoldDB" id="A0A2G9SIF8"/>
<name>A0A2G9SIF8_AQUCT</name>